<proteinExistence type="predicted"/>
<dbReference type="CDD" id="cd02969">
    <property type="entry name" value="PRX_like1"/>
    <property type="match status" value="1"/>
</dbReference>
<feature type="chain" id="PRO_5022080697" evidence="1">
    <location>
        <begin position="21"/>
        <end position="192"/>
    </location>
</feature>
<feature type="domain" description="Thioredoxin" evidence="2">
    <location>
        <begin position="24"/>
        <end position="171"/>
    </location>
</feature>
<keyword evidence="4" id="KW-1185">Reference proteome</keyword>
<name>A0A518DZL4_9BACT</name>
<dbReference type="PANTHER" id="PTHR43640:SF1">
    <property type="entry name" value="THIOREDOXIN-DEPENDENT PEROXIREDOXIN"/>
    <property type="match status" value="1"/>
</dbReference>
<dbReference type="Pfam" id="PF00578">
    <property type="entry name" value="AhpC-TSA"/>
    <property type="match status" value="1"/>
</dbReference>
<keyword evidence="1" id="KW-0732">Signal</keyword>
<evidence type="ECO:0000256" key="1">
    <source>
        <dbReference type="SAM" id="SignalP"/>
    </source>
</evidence>
<evidence type="ECO:0000313" key="3">
    <source>
        <dbReference type="EMBL" id="QDU97273.1"/>
    </source>
</evidence>
<protein>
    <submittedName>
        <fullName evidence="3">Thiol-disulfide oxidoreductase ResA</fullName>
    </submittedName>
</protein>
<accession>A0A518DZL4</accession>
<dbReference type="OrthoDB" id="9809746at2"/>
<dbReference type="InterPro" id="IPR047262">
    <property type="entry name" value="PRX-like1"/>
</dbReference>
<dbReference type="InterPro" id="IPR036249">
    <property type="entry name" value="Thioredoxin-like_sf"/>
</dbReference>
<dbReference type="InterPro" id="IPR000866">
    <property type="entry name" value="AhpC/TSA"/>
</dbReference>
<organism evidence="3 4">
    <name type="scientific">Lignipirellula cremea</name>
    <dbReference type="NCBI Taxonomy" id="2528010"/>
    <lineage>
        <taxon>Bacteria</taxon>
        <taxon>Pseudomonadati</taxon>
        <taxon>Planctomycetota</taxon>
        <taxon>Planctomycetia</taxon>
        <taxon>Pirellulales</taxon>
        <taxon>Pirellulaceae</taxon>
        <taxon>Lignipirellula</taxon>
    </lineage>
</organism>
<dbReference type="EMBL" id="CP036433">
    <property type="protein sequence ID" value="QDU97273.1"/>
    <property type="molecule type" value="Genomic_DNA"/>
</dbReference>
<dbReference type="AlphaFoldDB" id="A0A518DZL4"/>
<dbReference type="GO" id="GO:0016209">
    <property type="term" value="F:antioxidant activity"/>
    <property type="evidence" value="ECO:0007669"/>
    <property type="project" value="InterPro"/>
</dbReference>
<dbReference type="KEGG" id="lcre:Pla8534_51190"/>
<dbReference type="InterPro" id="IPR013766">
    <property type="entry name" value="Thioredoxin_domain"/>
</dbReference>
<dbReference type="Gene3D" id="3.40.30.10">
    <property type="entry name" value="Glutaredoxin"/>
    <property type="match status" value="1"/>
</dbReference>
<evidence type="ECO:0000313" key="4">
    <source>
        <dbReference type="Proteomes" id="UP000317648"/>
    </source>
</evidence>
<reference evidence="3 4" key="1">
    <citation type="submission" date="2019-02" db="EMBL/GenBank/DDBJ databases">
        <title>Deep-cultivation of Planctomycetes and their phenomic and genomic characterization uncovers novel biology.</title>
        <authorList>
            <person name="Wiegand S."/>
            <person name="Jogler M."/>
            <person name="Boedeker C."/>
            <person name="Pinto D."/>
            <person name="Vollmers J."/>
            <person name="Rivas-Marin E."/>
            <person name="Kohn T."/>
            <person name="Peeters S.H."/>
            <person name="Heuer A."/>
            <person name="Rast P."/>
            <person name="Oberbeckmann S."/>
            <person name="Bunk B."/>
            <person name="Jeske O."/>
            <person name="Meyerdierks A."/>
            <person name="Storesund J.E."/>
            <person name="Kallscheuer N."/>
            <person name="Luecker S."/>
            <person name="Lage O.M."/>
            <person name="Pohl T."/>
            <person name="Merkel B.J."/>
            <person name="Hornburger P."/>
            <person name="Mueller R.-W."/>
            <person name="Bruemmer F."/>
            <person name="Labrenz M."/>
            <person name="Spormann A.M."/>
            <person name="Op den Camp H."/>
            <person name="Overmann J."/>
            <person name="Amann R."/>
            <person name="Jetten M.S.M."/>
            <person name="Mascher T."/>
            <person name="Medema M.H."/>
            <person name="Devos D.P."/>
            <person name="Kaster A.-K."/>
            <person name="Ovreas L."/>
            <person name="Rohde M."/>
            <person name="Galperin M.Y."/>
            <person name="Jogler C."/>
        </authorList>
    </citation>
    <scope>NUCLEOTIDE SEQUENCE [LARGE SCALE GENOMIC DNA]</scope>
    <source>
        <strain evidence="3 4">Pla85_3_4</strain>
    </source>
</reference>
<gene>
    <name evidence="3" type="primary">resA_6</name>
    <name evidence="3" type="ORF">Pla8534_51190</name>
</gene>
<sequence length="192" mass="20553" precursor="true">MIRSAALSLMAVVLAVPAFAADGVKIGDKAPTFSATDAATGKKVTLEDYKKSKAVVVCFTCNVCPVAIDYEDRFVAFAKEYAEKGVQFVAIDCNGEGIAEMAQRAEEKGFTFPYASDASGDSAIAYGARVTPHLFLLDQDRKVAYIGAFDDSNKGNAKENYLIDAVNSVLEGKTPETQTTRARGCGIRVKRS</sequence>
<dbReference type="Proteomes" id="UP000317648">
    <property type="component" value="Chromosome"/>
</dbReference>
<dbReference type="PANTHER" id="PTHR43640">
    <property type="entry name" value="OS07G0260300 PROTEIN"/>
    <property type="match status" value="1"/>
</dbReference>
<dbReference type="RefSeq" id="WP_145056059.1">
    <property type="nucleotide sequence ID" value="NZ_CP036433.1"/>
</dbReference>
<dbReference type="GO" id="GO:0016491">
    <property type="term" value="F:oxidoreductase activity"/>
    <property type="evidence" value="ECO:0007669"/>
    <property type="project" value="InterPro"/>
</dbReference>
<evidence type="ECO:0000259" key="2">
    <source>
        <dbReference type="PROSITE" id="PS51352"/>
    </source>
</evidence>
<dbReference type="SUPFAM" id="SSF52833">
    <property type="entry name" value="Thioredoxin-like"/>
    <property type="match status" value="1"/>
</dbReference>
<feature type="signal peptide" evidence="1">
    <location>
        <begin position="1"/>
        <end position="20"/>
    </location>
</feature>
<dbReference type="PROSITE" id="PS51352">
    <property type="entry name" value="THIOREDOXIN_2"/>
    <property type="match status" value="1"/>
</dbReference>